<accession>A0A368EYF4</accession>
<dbReference type="Proteomes" id="UP000252519">
    <property type="component" value="Unassembled WGS sequence"/>
</dbReference>
<dbReference type="AlphaFoldDB" id="A0A368EYF4"/>
<protein>
    <submittedName>
        <fullName evidence="1">Uncharacterized protein</fullName>
    </submittedName>
</protein>
<organism evidence="1 2">
    <name type="scientific">Ancylostoma caninum</name>
    <name type="common">Dog hookworm</name>
    <dbReference type="NCBI Taxonomy" id="29170"/>
    <lineage>
        <taxon>Eukaryota</taxon>
        <taxon>Metazoa</taxon>
        <taxon>Ecdysozoa</taxon>
        <taxon>Nematoda</taxon>
        <taxon>Chromadorea</taxon>
        <taxon>Rhabditida</taxon>
        <taxon>Rhabditina</taxon>
        <taxon>Rhabditomorpha</taxon>
        <taxon>Strongyloidea</taxon>
        <taxon>Ancylostomatidae</taxon>
        <taxon>Ancylostomatinae</taxon>
        <taxon>Ancylostoma</taxon>
    </lineage>
</organism>
<evidence type="ECO:0000313" key="1">
    <source>
        <dbReference type="EMBL" id="RCN24803.1"/>
    </source>
</evidence>
<sequence length="101" mass="11361">MMLSCALADQHPCSYSHSAGYSLRWLVLGENIVFHLDFPDFPRNSYTGVSFETENHGDSEAIIVQVNDSGIDVVSDTLDFIESTKLERFHGFLAAHCYFPE</sequence>
<dbReference type="EMBL" id="JOJR01016560">
    <property type="protein sequence ID" value="RCN24803.1"/>
    <property type="molecule type" value="Genomic_DNA"/>
</dbReference>
<evidence type="ECO:0000313" key="2">
    <source>
        <dbReference type="Proteomes" id="UP000252519"/>
    </source>
</evidence>
<name>A0A368EYF4_ANCCA</name>
<keyword evidence="2" id="KW-1185">Reference proteome</keyword>
<reference evidence="1 2" key="1">
    <citation type="submission" date="2014-10" db="EMBL/GenBank/DDBJ databases">
        <title>Draft genome of the hookworm Ancylostoma caninum.</title>
        <authorList>
            <person name="Mitreva M."/>
        </authorList>
    </citation>
    <scope>NUCLEOTIDE SEQUENCE [LARGE SCALE GENOMIC DNA]</scope>
    <source>
        <strain evidence="1 2">Baltimore</strain>
    </source>
</reference>
<proteinExistence type="predicted"/>
<gene>
    <name evidence="1" type="ORF">ANCCAN_29494</name>
</gene>
<comment type="caution">
    <text evidence="1">The sequence shown here is derived from an EMBL/GenBank/DDBJ whole genome shotgun (WGS) entry which is preliminary data.</text>
</comment>